<feature type="transmembrane region" description="Helical" evidence="1">
    <location>
        <begin position="67"/>
        <end position="85"/>
    </location>
</feature>
<feature type="transmembrane region" description="Helical" evidence="1">
    <location>
        <begin position="185"/>
        <end position="206"/>
    </location>
</feature>
<keyword evidence="1" id="KW-1133">Transmembrane helix</keyword>
<evidence type="ECO:0008006" key="4">
    <source>
        <dbReference type="Google" id="ProtNLM"/>
    </source>
</evidence>
<dbReference type="Proteomes" id="UP000199296">
    <property type="component" value="Unassembled WGS sequence"/>
</dbReference>
<accession>A0A1G7URQ0</accession>
<keyword evidence="3" id="KW-1185">Reference proteome</keyword>
<proteinExistence type="predicted"/>
<evidence type="ECO:0000313" key="3">
    <source>
        <dbReference type="Proteomes" id="UP000199296"/>
    </source>
</evidence>
<keyword evidence="1" id="KW-0472">Membrane</keyword>
<keyword evidence="1" id="KW-0812">Transmembrane</keyword>
<feature type="transmembrane region" description="Helical" evidence="1">
    <location>
        <begin position="212"/>
        <end position="232"/>
    </location>
</feature>
<dbReference type="EMBL" id="FNCW01000002">
    <property type="protein sequence ID" value="SDG50018.1"/>
    <property type="molecule type" value="Genomic_DNA"/>
</dbReference>
<reference evidence="2 3" key="1">
    <citation type="submission" date="2016-10" db="EMBL/GenBank/DDBJ databases">
        <authorList>
            <person name="de Groot N.N."/>
        </authorList>
    </citation>
    <scope>NUCLEOTIDE SEQUENCE [LARGE SCALE GENOMIC DNA]</scope>
    <source>
        <strain evidence="2 3">DSM 19803</strain>
    </source>
</reference>
<organism evidence="2 3">
    <name type="scientific">Psychroflexus sediminis</name>
    <dbReference type="NCBI Taxonomy" id="470826"/>
    <lineage>
        <taxon>Bacteria</taxon>
        <taxon>Pseudomonadati</taxon>
        <taxon>Bacteroidota</taxon>
        <taxon>Flavobacteriia</taxon>
        <taxon>Flavobacteriales</taxon>
        <taxon>Flavobacteriaceae</taxon>
        <taxon>Psychroflexus</taxon>
    </lineage>
</organism>
<dbReference type="AlphaFoldDB" id="A0A1G7URQ0"/>
<feature type="transmembrane region" description="Helical" evidence="1">
    <location>
        <begin position="12"/>
        <end position="33"/>
    </location>
</feature>
<gene>
    <name evidence="2" type="ORF">SAMN04488027_102234</name>
</gene>
<feature type="transmembrane region" description="Helical" evidence="1">
    <location>
        <begin position="39"/>
        <end position="58"/>
    </location>
</feature>
<sequence>MHRTLALNRNLLNFGIPLGLLGILILVMKSPVLAANETLVMAITADLLLTVPLIYFLLIRRSKIPKTTVILVLIIGLLMGSFFLPKEDQQYLEYFKTWILPFLELAVFSYVFCKLRKAIIKFKENEKSTFDFFTTLKETCYDILPQKAVMPVVTEIAVFYYGFINWKRRELKANEFSYHKDSGTIALLIVTLFLVAIETAAIHILLSKWSDVAAWILTFLSMYSGIQIFGFLKSMFKRPISLEKDRLHLRYGIMTETTIGLQDIDSLEVSSKDIEPDKETRKLSLFGELESHNIIIRLKKENELTGLYGIKRKYKNLAFYVDDTIEFENQINKALAHLIYTKKDKLRNKNLRTNYEI</sequence>
<dbReference type="RefSeq" id="WP_218118866.1">
    <property type="nucleotide sequence ID" value="NZ_FNCW01000002.1"/>
</dbReference>
<evidence type="ECO:0000313" key="2">
    <source>
        <dbReference type="EMBL" id="SDG50018.1"/>
    </source>
</evidence>
<protein>
    <recommendedName>
        <fullName evidence="4">PH domain-containing protein</fullName>
    </recommendedName>
</protein>
<dbReference type="STRING" id="470826.SAMN04488027_102234"/>
<feature type="transmembrane region" description="Helical" evidence="1">
    <location>
        <begin position="97"/>
        <end position="113"/>
    </location>
</feature>
<evidence type="ECO:0000256" key="1">
    <source>
        <dbReference type="SAM" id="Phobius"/>
    </source>
</evidence>
<name>A0A1G7URQ0_9FLAO</name>